<feature type="compositionally biased region" description="Basic residues" evidence="1">
    <location>
        <begin position="1"/>
        <end position="10"/>
    </location>
</feature>
<sequence>MSFFFGRRHSISGAPPLHDDAMPTTLRRRSSQPHVRPPATEPRAQGGMFHELFRRHQDLDHDHDQGREQGHGHERGQDGETMKGVTNTATATVAAGQVESSPNDKTTASTEQPPSEEVRRKPTARTKSHTKLSTPSAETELAREDTEFLFSGAPVFLLDKGRHCHWYLQVIFPFDDHDPFIQNLWDRRPLAHASFTLCTLHAHLPLPDGWVIQGDNTPVRLECWKRAAAPKRASFDVGIFETPNMLSMYGREPGTIGSCHFLELPICDAVRYVGPEVPRPMAGYMHLSSLPASAAYELMEHYQDPYSRCEDGTVHDRKELLCEGPLAWRRIGVRDIGLRTLVERLRELADVRDEILHGTKATSIMDRESVHELSRELFTNFLYPLPHFMMQGINNPHGIKAQIKALTVVLATPGAWANFSLAEWRLRAGQLLWEAAPHVDGDFLDPSGCDKPWVHPTLERKWYLVQMLLAGELLLRLDATVRVGILGHSNELRPSMRDMLDFDRTRNGKVDWDIVVVRRLMDSFDISYVPDEPAVAPDEPSSPSSPTHQKSERHHHRFFENFIHRSEPPPVGPVESSWNCKLIPSRVHLQMQGLFVFADNIGWPGLETVKARLQSKIGDDPTNQAIVDVYNTPTHNVVPDGLELGSNIDEMYSRSPSRRRLLLHCAQDTGEIGGWITRSWLSGFVMPGEMINHLLMATMLENDPEAMAQLGPVVNLYGGVSYSGRSWWSKECIVGRVLASLDGTKESMGWISSPVVPKASQTSEDIHNSWFEVVVKPVPQLTGKPRIKQGQKLTHESSPLPVRNTQCGAFSLPTDGPVDGVKVTFEGLSFSGRDGQQPLQGSPHLVAHKSCMTVTLASETIKLPRTLSLPLTYNVQFIASHECRPPGGFISSPNTPSASSAGTGTDTNSSSASSSGSSHKHHRLPGHPLYRTYAYKVLSLDALPEPSAPETISLDRMGMGRTLSHHQHQHQQHEVIVLDARGSRDKETLARAWCASAGHNAIIGRVGRTCLACCIREAYALSVKTVIRVGEGHPSRTPSVQTIPV</sequence>
<accession>A0A2I2G8F2</accession>
<feature type="compositionally biased region" description="Basic and acidic residues" evidence="1">
    <location>
        <begin position="61"/>
        <end position="81"/>
    </location>
</feature>
<feature type="compositionally biased region" description="Low complexity" evidence="1">
    <location>
        <begin position="897"/>
        <end position="917"/>
    </location>
</feature>
<name>A0A2I2G8F2_9EURO</name>
<dbReference type="RefSeq" id="XP_024704459.1">
    <property type="nucleotide sequence ID" value="XM_024850836.1"/>
</dbReference>
<evidence type="ECO:0000256" key="1">
    <source>
        <dbReference type="SAM" id="MobiDB-lite"/>
    </source>
</evidence>
<feature type="compositionally biased region" description="Basic residues" evidence="1">
    <location>
        <begin position="121"/>
        <end position="130"/>
    </location>
</feature>
<reference evidence="2 3" key="1">
    <citation type="submission" date="2016-12" db="EMBL/GenBank/DDBJ databases">
        <title>The genomes of Aspergillus section Nigri reveals drivers in fungal speciation.</title>
        <authorList>
            <consortium name="DOE Joint Genome Institute"/>
            <person name="Vesth T.C."/>
            <person name="Nybo J."/>
            <person name="Theobald S."/>
            <person name="Brandl J."/>
            <person name="Frisvad J.C."/>
            <person name="Nielsen K.F."/>
            <person name="Lyhne E.K."/>
            <person name="Kogle M.E."/>
            <person name="Kuo A."/>
            <person name="Riley R."/>
            <person name="Clum A."/>
            <person name="Nolan M."/>
            <person name="Lipzen A."/>
            <person name="Salamov A."/>
            <person name="Henrissat B."/>
            <person name="Wiebenga A."/>
            <person name="De Vries R.P."/>
            <person name="Grigoriev I.V."/>
            <person name="Mortensen U.H."/>
            <person name="Andersen M.R."/>
            <person name="Baker S.E."/>
        </authorList>
    </citation>
    <scope>NUCLEOTIDE SEQUENCE [LARGE SCALE GENOMIC DNA]</scope>
    <source>
        <strain evidence="2 3">IBT 23096</strain>
    </source>
</reference>
<comment type="caution">
    <text evidence="2">The sequence shown here is derived from an EMBL/GenBank/DDBJ whole genome shotgun (WGS) entry which is preliminary data.</text>
</comment>
<feature type="region of interest" description="Disordered" evidence="1">
    <location>
        <begin position="888"/>
        <end position="925"/>
    </location>
</feature>
<dbReference type="EMBL" id="MSFO01000004">
    <property type="protein sequence ID" value="PLB49157.1"/>
    <property type="molecule type" value="Genomic_DNA"/>
</dbReference>
<evidence type="ECO:0000313" key="2">
    <source>
        <dbReference type="EMBL" id="PLB49157.1"/>
    </source>
</evidence>
<dbReference type="STRING" id="1392250.A0A2I2G8F2"/>
<dbReference type="PANTHER" id="PTHR42345:SF2">
    <property type="entry name" value="HELICASE-LIKE PROTEIN"/>
    <property type="match status" value="1"/>
</dbReference>
<gene>
    <name evidence="2" type="ORF">P170DRAFT_446889</name>
</gene>
<keyword evidence="3" id="KW-1185">Reference proteome</keyword>
<feature type="region of interest" description="Disordered" evidence="1">
    <location>
        <begin position="1"/>
        <end position="47"/>
    </location>
</feature>
<feature type="region of interest" description="Disordered" evidence="1">
    <location>
        <begin position="532"/>
        <end position="553"/>
    </location>
</feature>
<feature type="region of interest" description="Disordered" evidence="1">
    <location>
        <begin position="61"/>
        <end position="139"/>
    </location>
</feature>
<protein>
    <submittedName>
        <fullName evidence="2">Uncharacterized protein</fullName>
    </submittedName>
</protein>
<organism evidence="2 3">
    <name type="scientific">Aspergillus steynii IBT 23096</name>
    <dbReference type="NCBI Taxonomy" id="1392250"/>
    <lineage>
        <taxon>Eukaryota</taxon>
        <taxon>Fungi</taxon>
        <taxon>Dikarya</taxon>
        <taxon>Ascomycota</taxon>
        <taxon>Pezizomycotina</taxon>
        <taxon>Eurotiomycetes</taxon>
        <taxon>Eurotiomycetidae</taxon>
        <taxon>Eurotiales</taxon>
        <taxon>Aspergillaceae</taxon>
        <taxon>Aspergillus</taxon>
        <taxon>Aspergillus subgen. Circumdati</taxon>
    </lineage>
</organism>
<dbReference type="VEuPathDB" id="FungiDB:P170DRAFT_446889"/>
<proteinExistence type="predicted"/>
<feature type="compositionally biased region" description="Low complexity" evidence="1">
    <location>
        <begin position="85"/>
        <end position="95"/>
    </location>
</feature>
<evidence type="ECO:0000313" key="3">
    <source>
        <dbReference type="Proteomes" id="UP000234275"/>
    </source>
</evidence>
<dbReference type="Proteomes" id="UP000234275">
    <property type="component" value="Unassembled WGS sequence"/>
</dbReference>
<feature type="compositionally biased region" description="Polar residues" evidence="1">
    <location>
        <begin position="98"/>
        <end position="113"/>
    </location>
</feature>
<dbReference type="PANTHER" id="PTHR42345">
    <property type="entry name" value="TPR_REGION DOMAIN-CONTAINING PROTEIN"/>
    <property type="match status" value="1"/>
</dbReference>
<dbReference type="OrthoDB" id="20872at2759"/>
<dbReference type="GeneID" id="36558535"/>
<dbReference type="AlphaFoldDB" id="A0A2I2G8F2"/>